<dbReference type="EMBL" id="FWXV01000002">
    <property type="protein sequence ID" value="SMC89398.1"/>
    <property type="molecule type" value="Genomic_DNA"/>
</dbReference>
<sequence length="99" mass="11091">MIDESDPAVVAMRAQFAEISARHRAGVAQSMAEYQQGEAANKAYQEEVARREAAEQATAKPPEPEQKNPWLSRRTAPRPAPPDDGEETGYYSNTWMQNR</sequence>
<organism evidence="2 3">
    <name type="scientific">Kibdelosporangium aridum</name>
    <dbReference type="NCBI Taxonomy" id="2030"/>
    <lineage>
        <taxon>Bacteria</taxon>
        <taxon>Bacillati</taxon>
        <taxon>Actinomycetota</taxon>
        <taxon>Actinomycetes</taxon>
        <taxon>Pseudonocardiales</taxon>
        <taxon>Pseudonocardiaceae</taxon>
        <taxon>Kibdelosporangium</taxon>
    </lineage>
</organism>
<name>A0A1W2CXG9_KIBAR</name>
<reference evidence="2 3" key="1">
    <citation type="submission" date="2017-04" db="EMBL/GenBank/DDBJ databases">
        <authorList>
            <person name="Afonso C.L."/>
            <person name="Miller P.J."/>
            <person name="Scott M.A."/>
            <person name="Spackman E."/>
            <person name="Goraichik I."/>
            <person name="Dimitrov K.M."/>
            <person name="Suarez D.L."/>
            <person name="Swayne D.E."/>
        </authorList>
    </citation>
    <scope>NUCLEOTIDE SEQUENCE [LARGE SCALE GENOMIC DNA]</scope>
    <source>
        <strain evidence="2 3">DSM 43828</strain>
    </source>
</reference>
<dbReference type="Proteomes" id="UP000192674">
    <property type="component" value="Unassembled WGS sequence"/>
</dbReference>
<evidence type="ECO:0000313" key="3">
    <source>
        <dbReference type="Proteomes" id="UP000192674"/>
    </source>
</evidence>
<dbReference type="RefSeq" id="WP_033384117.1">
    <property type="nucleotide sequence ID" value="NZ_FWXV01000002.1"/>
</dbReference>
<feature type="compositionally biased region" description="Basic and acidic residues" evidence="1">
    <location>
        <begin position="44"/>
        <end position="54"/>
    </location>
</feature>
<feature type="region of interest" description="Disordered" evidence="1">
    <location>
        <begin position="37"/>
        <end position="99"/>
    </location>
</feature>
<proteinExistence type="predicted"/>
<dbReference type="AlphaFoldDB" id="A0A1W2CXG9"/>
<dbReference type="OrthoDB" id="3695255at2"/>
<keyword evidence="3" id="KW-1185">Reference proteome</keyword>
<accession>A0A1W2CXG9</accession>
<evidence type="ECO:0000256" key="1">
    <source>
        <dbReference type="SAM" id="MobiDB-lite"/>
    </source>
</evidence>
<gene>
    <name evidence="2" type="ORF">SAMN05661093_02544</name>
</gene>
<evidence type="ECO:0000313" key="2">
    <source>
        <dbReference type="EMBL" id="SMC89398.1"/>
    </source>
</evidence>
<protein>
    <submittedName>
        <fullName evidence="2">Uncharacterized protein</fullName>
    </submittedName>
</protein>
<feature type="compositionally biased region" description="Polar residues" evidence="1">
    <location>
        <begin position="90"/>
        <end position="99"/>
    </location>
</feature>